<dbReference type="Pfam" id="PF01547">
    <property type="entry name" value="SBP_bac_1"/>
    <property type="match status" value="1"/>
</dbReference>
<comment type="caution">
    <text evidence="7">The sequence shown here is derived from an EMBL/GenBank/DDBJ whole genome shotgun (WGS) entry which is preliminary data.</text>
</comment>
<proteinExistence type="predicted"/>
<keyword evidence="3" id="KW-0472">Membrane</keyword>
<evidence type="ECO:0000256" key="4">
    <source>
        <dbReference type="ARBA" id="ARBA00023139"/>
    </source>
</evidence>
<dbReference type="PANTHER" id="PTHR43649:SF33">
    <property type="entry name" value="POLYGALACTURONAN_RHAMNOGALACTURONAN-BINDING PROTEIN YTCQ"/>
    <property type="match status" value="1"/>
</dbReference>
<dbReference type="AlphaFoldDB" id="A0A3M8U371"/>
<dbReference type="CDD" id="cd13585">
    <property type="entry name" value="PBP2_TMBP_like"/>
    <property type="match status" value="1"/>
</dbReference>
<dbReference type="EMBL" id="RIBZ01000712">
    <property type="protein sequence ID" value="RNF97940.1"/>
    <property type="molecule type" value="Genomic_DNA"/>
</dbReference>
<evidence type="ECO:0000256" key="6">
    <source>
        <dbReference type="SAM" id="SignalP"/>
    </source>
</evidence>
<protein>
    <submittedName>
        <fullName evidence="7">Sugar ABC transporter substrate-binding protein</fullName>
    </submittedName>
</protein>
<keyword evidence="5" id="KW-0449">Lipoprotein</keyword>
<keyword evidence="4" id="KW-0564">Palmitate</keyword>
<reference evidence="7 8" key="1">
    <citation type="submission" date="2018-11" db="EMBL/GenBank/DDBJ databases">
        <title>The Potential of Streptomyces as Biocontrol Agents against the Tomato grey mould, Botrytis cinerea (Gray mold) Frontiers in Microbiology.</title>
        <authorList>
            <person name="Li D."/>
        </authorList>
    </citation>
    <scope>NUCLEOTIDE SEQUENCE [LARGE SCALE GENOMIC DNA]</scope>
    <source>
        <strain evidence="7 8">NEAU-LD23</strain>
    </source>
</reference>
<keyword evidence="2 6" id="KW-0732">Signal</keyword>
<evidence type="ECO:0000256" key="1">
    <source>
        <dbReference type="ARBA" id="ARBA00022475"/>
    </source>
</evidence>
<organism evidence="7 8">
    <name type="scientific">Streptomyces botrytidirepellens</name>
    <dbReference type="NCBI Taxonomy" id="2486417"/>
    <lineage>
        <taxon>Bacteria</taxon>
        <taxon>Bacillati</taxon>
        <taxon>Actinomycetota</taxon>
        <taxon>Actinomycetes</taxon>
        <taxon>Kitasatosporales</taxon>
        <taxon>Streptomycetaceae</taxon>
        <taxon>Streptomyces</taxon>
    </lineage>
</organism>
<dbReference type="SUPFAM" id="SSF53850">
    <property type="entry name" value="Periplasmic binding protein-like II"/>
    <property type="match status" value="1"/>
</dbReference>
<feature type="signal peptide" evidence="6">
    <location>
        <begin position="1"/>
        <end position="27"/>
    </location>
</feature>
<evidence type="ECO:0000256" key="3">
    <source>
        <dbReference type="ARBA" id="ARBA00023136"/>
    </source>
</evidence>
<accession>A0A3M8U371</accession>
<dbReference type="InterPro" id="IPR006059">
    <property type="entry name" value="SBP"/>
</dbReference>
<sequence length="445" mass="47464">MAMFRHSATTRRLAPLACAALAGSLVAGCGASTSGSGGGDAKGPLEVWTRSDTVDAKAYKRIFAAFTKKTGIKVDYKPVVDFDKLLQQRAASKDLPDVTVNDMGSLGNYQSQGLLQPIDKKAIKGTSDITGTAWSGAVGTDGKTYGIPFSRQAQGMFIRKDWLAKVGKKAPKTWAELLDVAKAFTNEDPDGNGKKDTYGLLVPGSTNNGYLAWFASNFIWQGGGDIVASRGGGKYEAVADSPANVKTVTWLKGLYCSSKVTQPGSLTMTTGDSYPFFTQGKVGISLTGPYEFPLFDKTPGKDKLEVIPAPKGPDGNTVLAEGENVYLMAGSKKSEQQRKLAEFLISPEAQKLGMTAPDAPVVRLSVNTKVDTGKVYNDPRWKIFSDAYASDSKPFPSAINYQPIRQDTAESLNKLFANCGSSVKSGLGELNSTLQQELKSQGVAK</sequence>
<dbReference type="PROSITE" id="PS51257">
    <property type="entry name" value="PROKAR_LIPOPROTEIN"/>
    <property type="match status" value="1"/>
</dbReference>
<feature type="chain" id="PRO_5038903788" evidence="6">
    <location>
        <begin position="28"/>
        <end position="445"/>
    </location>
</feature>
<dbReference type="PANTHER" id="PTHR43649">
    <property type="entry name" value="ARABINOSE-BINDING PROTEIN-RELATED"/>
    <property type="match status" value="1"/>
</dbReference>
<evidence type="ECO:0000256" key="5">
    <source>
        <dbReference type="ARBA" id="ARBA00023288"/>
    </source>
</evidence>
<dbReference type="Proteomes" id="UP000275401">
    <property type="component" value="Unassembled WGS sequence"/>
</dbReference>
<evidence type="ECO:0000256" key="2">
    <source>
        <dbReference type="ARBA" id="ARBA00022729"/>
    </source>
</evidence>
<name>A0A3M8U371_9ACTN</name>
<gene>
    <name evidence="7" type="ORF">EEJ42_36615</name>
</gene>
<keyword evidence="8" id="KW-1185">Reference proteome</keyword>
<evidence type="ECO:0000313" key="8">
    <source>
        <dbReference type="Proteomes" id="UP000275401"/>
    </source>
</evidence>
<dbReference type="Gene3D" id="3.40.190.10">
    <property type="entry name" value="Periplasmic binding protein-like II"/>
    <property type="match status" value="1"/>
</dbReference>
<evidence type="ECO:0000313" key="7">
    <source>
        <dbReference type="EMBL" id="RNF97940.1"/>
    </source>
</evidence>
<keyword evidence="1" id="KW-1003">Cell membrane</keyword>
<dbReference type="InterPro" id="IPR050490">
    <property type="entry name" value="Bact_solute-bd_prot1"/>
</dbReference>